<proteinExistence type="predicted"/>
<protein>
    <submittedName>
        <fullName evidence="6">FliA/WhiG family RNA polymerase sigma factor</fullName>
    </submittedName>
</protein>
<dbReference type="PROSITE" id="PS00715">
    <property type="entry name" value="SIGMA70_1"/>
    <property type="match status" value="1"/>
</dbReference>
<dbReference type="PANTHER" id="PTHR30385:SF7">
    <property type="entry name" value="RNA POLYMERASE SIGMA FACTOR FLIA"/>
    <property type="match status" value="1"/>
</dbReference>
<dbReference type="InterPro" id="IPR013324">
    <property type="entry name" value="RNA_pol_sigma_r3/r4-like"/>
</dbReference>
<sequence>MSGYTKTAIHAYLTGAGTPETTHDPIQDLVNAQAPMVRRIALHLSDRLDRMVDVDDLIQSGFIGLLEAAHRYDPTTGVPFDAYALTRVRGAMVDELRRSDWCPRTLRQQGKQIRKAKNELEQSLSRPVQTRDVAEHLNMPLEVVQKAETRLEAASSISLDTLVEDRGDSWDVLGSTEETPFSPLLKKADSQELASALQTLPEREQLILHLYYEKEMNLKEIALIIELTEARICQLRKKALATLSQKMSEH</sequence>
<dbReference type="InterPro" id="IPR014284">
    <property type="entry name" value="RNA_pol_sigma-70_dom"/>
</dbReference>
<keyword evidence="1" id="KW-0805">Transcription regulation</keyword>
<feature type="domain" description="RNA polymerase sigma-70" evidence="5">
    <location>
        <begin position="56"/>
        <end position="69"/>
    </location>
</feature>
<dbReference type="Pfam" id="PF04545">
    <property type="entry name" value="Sigma70_r4"/>
    <property type="match status" value="1"/>
</dbReference>
<dbReference type="EMBL" id="JAMFLX010000010">
    <property type="protein sequence ID" value="MCL6270083.1"/>
    <property type="molecule type" value="Genomic_DNA"/>
</dbReference>
<comment type="caution">
    <text evidence="6">The sequence shown here is derived from an EMBL/GenBank/DDBJ whole genome shotgun (WGS) entry which is preliminary data.</text>
</comment>
<evidence type="ECO:0000313" key="6">
    <source>
        <dbReference type="EMBL" id="MCL6270083.1"/>
    </source>
</evidence>
<dbReference type="Pfam" id="PF04539">
    <property type="entry name" value="Sigma70_r3"/>
    <property type="match status" value="1"/>
</dbReference>
<organism evidence="6 7">
    <name type="scientific">Parendozoicomonas callyspongiae</name>
    <dbReference type="NCBI Taxonomy" id="2942213"/>
    <lineage>
        <taxon>Bacteria</taxon>
        <taxon>Pseudomonadati</taxon>
        <taxon>Pseudomonadota</taxon>
        <taxon>Gammaproteobacteria</taxon>
        <taxon>Oceanospirillales</taxon>
        <taxon>Endozoicomonadaceae</taxon>
        <taxon>Parendozoicomonas</taxon>
    </lineage>
</organism>
<dbReference type="InterPro" id="IPR007627">
    <property type="entry name" value="RNA_pol_sigma70_r2"/>
</dbReference>
<keyword evidence="7" id="KW-1185">Reference proteome</keyword>
<evidence type="ECO:0000313" key="7">
    <source>
        <dbReference type="Proteomes" id="UP001203338"/>
    </source>
</evidence>
<dbReference type="PIRSF" id="PIRSF000770">
    <property type="entry name" value="RNA_pol_sigma-SigE/K"/>
    <property type="match status" value="1"/>
</dbReference>
<dbReference type="Pfam" id="PF04542">
    <property type="entry name" value="Sigma70_r2"/>
    <property type="match status" value="1"/>
</dbReference>
<dbReference type="InterPro" id="IPR013325">
    <property type="entry name" value="RNA_pol_sigma_r2"/>
</dbReference>
<dbReference type="RefSeq" id="WP_249699232.1">
    <property type="nucleotide sequence ID" value="NZ_JAMFLX010000010.1"/>
</dbReference>
<dbReference type="InterPro" id="IPR000943">
    <property type="entry name" value="RNA_pol_sigma70"/>
</dbReference>
<dbReference type="Gene3D" id="1.10.1740.10">
    <property type="match status" value="1"/>
</dbReference>
<evidence type="ECO:0000256" key="3">
    <source>
        <dbReference type="ARBA" id="ARBA00023125"/>
    </source>
</evidence>
<name>A0ABT0PFI1_9GAMM</name>
<evidence type="ECO:0000256" key="4">
    <source>
        <dbReference type="ARBA" id="ARBA00023163"/>
    </source>
</evidence>
<reference evidence="6 7" key="1">
    <citation type="submission" date="2022-05" db="EMBL/GenBank/DDBJ databases">
        <authorList>
            <person name="Park J.-S."/>
        </authorList>
    </citation>
    <scope>NUCLEOTIDE SEQUENCE [LARGE SCALE GENOMIC DNA]</scope>
    <source>
        <strain evidence="6 7">2012CJ34-2</strain>
    </source>
</reference>
<dbReference type="InterPro" id="IPR007624">
    <property type="entry name" value="RNA_pol_sigma70_r3"/>
</dbReference>
<evidence type="ECO:0000259" key="5">
    <source>
        <dbReference type="PROSITE" id="PS00715"/>
    </source>
</evidence>
<dbReference type="Gene3D" id="1.20.140.160">
    <property type="match status" value="1"/>
</dbReference>
<dbReference type="NCBIfam" id="TIGR02479">
    <property type="entry name" value="FliA_WhiG"/>
    <property type="match status" value="1"/>
</dbReference>
<dbReference type="CDD" id="cd06171">
    <property type="entry name" value="Sigma70_r4"/>
    <property type="match status" value="1"/>
</dbReference>
<dbReference type="InterPro" id="IPR007630">
    <property type="entry name" value="RNA_pol_sigma70_r4"/>
</dbReference>
<keyword evidence="3" id="KW-0238">DNA-binding</keyword>
<dbReference type="PANTHER" id="PTHR30385">
    <property type="entry name" value="SIGMA FACTOR F FLAGELLAR"/>
    <property type="match status" value="1"/>
</dbReference>
<dbReference type="NCBIfam" id="TIGR02937">
    <property type="entry name" value="sigma70-ECF"/>
    <property type="match status" value="1"/>
</dbReference>
<gene>
    <name evidence="6" type="ORF">M3P05_09075</name>
</gene>
<keyword evidence="2" id="KW-0731">Sigma factor</keyword>
<evidence type="ECO:0000256" key="2">
    <source>
        <dbReference type="ARBA" id="ARBA00023082"/>
    </source>
</evidence>
<dbReference type="SUPFAM" id="SSF88659">
    <property type="entry name" value="Sigma3 and sigma4 domains of RNA polymerase sigma factors"/>
    <property type="match status" value="2"/>
</dbReference>
<keyword evidence="4" id="KW-0804">Transcription</keyword>
<accession>A0ABT0PFI1</accession>
<evidence type="ECO:0000256" key="1">
    <source>
        <dbReference type="ARBA" id="ARBA00023015"/>
    </source>
</evidence>
<dbReference type="SUPFAM" id="SSF88946">
    <property type="entry name" value="Sigma2 domain of RNA polymerase sigma factors"/>
    <property type="match status" value="1"/>
</dbReference>
<dbReference type="NCBIfam" id="NF005413">
    <property type="entry name" value="PRK06986.1"/>
    <property type="match status" value="1"/>
</dbReference>
<dbReference type="InterPro" id="IPR012845">
    <property type="entry name" value="RNA_pol_sigma_FliA_WhiG"/>
</dbReference>
<dbReference type="Proteomes" id="UP001203338">
    <property type="component" value="Unassembled WGS sequence"/>
</dbReference>
<dbReference type="PRINTS" id="PR00046">
    <property type="entry name" value="SIGMA70FCT"/>
</dbReference>